<feature type="transmembrane region" description="Helical" evidence="1">
    <location>
        <begin position="188"/>
        <end position="208"/>
    </location>
</feature>
<sequence length="243" mass="27834">MPFTIAHPAIILPLCRNKRFSVTALFAGSMVPDFEFFFQLREVENIGHHWYGIVLFDLPVAFLLCYLFHGLLRNVLLAHLPASVKSRFIETGRFNWHAHVRENPVAVLLSLGVGIASHIVWDGFTHYDGFVVENIVFLQQNTGWQWLNIPFYFLLQLLFSVAGLGVMLYAVYRLPKITVAPTTADKRFFWLSLSLLVSAFLLIRFIGWPQYNSFGGILIALMGCGFYAWVLVSALFKFIFKQH</sequence>
<name>A0A4V3C4B5_9BACT</name>
<dbReference type="Pfam" id="PF13803">
    <property type="entry name" value="DUF4184"/>
    <property type="match status" value="1"/>
</dbReference>
<evidence type="ECO:0000256" key="1">
    <source>
        <dbReference type="SAM" id="Phobius"/>
    </source>
</evidence>
<dbReference type="AlphaFoldDB" id="A0A4V3C4B5"/>
<keyword evidence="1" id="KW-0812">Transmembrane</keyword>
<dbReference type="RefSeq" id="WP_133475462.1">
    <property type="nucleotide sequence ID" value="NZ_SNWP01000013.1"/>
</dbReference>
<feature type="transmembrane region" description="Helical" evidence="1">
    <location>
        <begin position="214"/>
        <end position="240"/>
    </location>
</feature>
<feature type="transmembrane region" description="Helical" evidence="1">
    <location>
        <begin position="50"/>
        <end position="72"/>
    </location>
</feature>
<accession>A0A4V3C4B5</accession>
<evidence type="ECO:0000313" key="2">
    <source>
        <dbReference type="EMBL" id="TDO25348.1"/>
    </source>
</evidence>
<keyword evidence="3" id="KW-1185">Reference proteome</keyword>
<feature type="transmembrane region" description="Helical" evidence="1">
    <location>
        <begin position="151"/>
        <end position="172"/>
    </location>
</feature>
<gene>
    <name evidence="2" type="ORF">BC659_2888</name>
</gene>
<reference evidence="2 3" key="1">
    <citation type="submission" date="2019-03" db="EMBL/GenBank/DDBJ databases">
        <title>Genomic Encyclopedia of Archaeal and Bacterial Type Strains, Phase II (KMG-II): from individual species to whole genera.</title>
        <authorList>
            <person name="Goeker M."/>
        </authorList>
    </citation>
    <scope>NUCLEOTIDE SEQUENCE [LARGE SCALE GENOMIC DNA]</scope>
    <source>
        <strain evidence="2 3">DSM 28323</strain>
    </source>
</reference>
<protein>
    <submittedName>
        <fullName evidence="2">Uncharacterized protein DUF4184</fullName>
    </submittedName>
</protein>
<dbReference type="InterPro" id="IPR025238">
    <property type="entry name" value="DUF4184"/>
</dbReference>
<organism evidence="2 3">
    <name type="scientific">Sediminibacterium goheungense</name>
    <dbReference type="NCBI Taxonomy" id="1086393"/>
    <lineage>
        <taxon>Bacteria</taxon>
        <taxon>Pseudomonadati</taxon>
        <taxon>Bacteroidota</taxon>
        <taxon>Chitinophagia</taxon>
        <taxon>Chitinophagales</taxon>
        <taxon>Chitinophagaceae</taxon>
        <taxon>Sediminibacterium</taxon>
    </lineage>
</organism>
<feature type="transmembrane region" description="Helical" evidence="1">
    <location>
        <begin position="103"/>
        <end position="121"/>
    </location>
</feature>
<evidence type="ECO:0000313" key="3">
    <source>
        <dbReference type="Proteomes" id="UP000295741"/>
    </source>
</evidence>
<keyword evidence="1" id="KW-1133">Transmembrane helix</keyword>
<dbReference type="EMBL" id="SNWP01000013">
    <property type="protein sequence ID" value="TDO25348.1"/>
    <property type="molecule type" value="Genomic_DNA"/>
</dbReference>
<keyword evidence="1" id="KW-0472">Membrane</keyword>
<proteinExistence type="predicted"/>
<comment type="caution">
    <text evidence="2">The sequence shown here is derived from an EMBL/GenBank/DDBJ whole genome shotgun (WGS) entry which is preliminary data.</text>
</comment>
<dbReference type="Proteomes" id="UP000295741">
    <property type="component" value="Unassembled WGS sequence"/>
</dbReference>
<dbReference type="OrthoDB" id="8481923at2"/>